<gene>
    <name evidence="7" type="ORF">GCM10025751_12290</name>
</gene>
<keyword evidence="2" id="KW-0479">Metal-binding</keyword>
<dbReference type="PIRSF" id="PIRSF039012">
    <property type="entry name" value="ASP"/>
    <property type="match status" value="1"/>
</dbReference>
<comment type="caution">
    <text evidence="7">The sequence shown here is derived from an EMBL/GenBank/DDBJ whole genome shotgun (WGS) entry which is preliminary data.</text>
</comment>
<dbReference type="EMBL" id="BAABKX010000001">
    <property type="protein sequence ID" value="GAA5044999.1"/>
    <property type="molecule type" value="Genomic_DNA"/>
</dbReference>
<organism evidence="7 8">
    <name type="scientific">Haladaptatus pallidirubidus</name>
    <dbReference type="NCBI Taxonomy" id="1008152"/>
    <lineage>
        <taxon>Archaea</taxon>
        <taxon>Methanobacteriati</taxon>
        <taxon>Methanobacteriota</taxon>
        <taxon>Stenosarchaea group</taxon>
        <taxon>Halobacteria</taxon>
        <taxon>Halobacteriales</taxon>
        <taxon>Haladaptataceae</taxon>
        <taxon>Haladaptatus</taxon>
    </lineage>
</organism>
<dbReference type="PANTHER" id="PTHR37326">
    <property type="entry name" value="BLL3975 PROTEIN"/>
    <property type="match status" value="1"/>
</dbReference>
<protein>
    <recommendedName>
        <fullName evidence="6">Succinylglutamate desuccinylase/Aspartoacylase catalytic domain-containing protein</fullName>
    </recommendedName>
</protein>
<comment type="cofactor">
    <cofactor evidence="1">
        <name>Zn(2+)</name>
        <dbReference type="ChEBI" id="CHEBI:29105"/>
    </cofactor>
</comment>
<dbReference type="PANTHER" id="PTHR37326:SF1">
    <property type="entry name" value="BLL3975 PROTEIN"/>
    <property type="match status" value="1"/>
</dbReference>
<evidence type="ECO:0000256" key="5">
    <source>
        <dbReference type="SAM" id="MobiDB-lite"/>
    </source>
</evidence>
<evidence type="ECO:0000256" key="2">
    <source>
        <dbReference type="ARBA" id="ARBA00022723"/>
    </source>
</evidence>
<sequence>MNLGTAESAPGELVTGWFDVTDLPTGTPERLPVLIAEGEEDGPTLWITASIHGNEVTALAVAQDVMKENLESKIRGTVVCLPTLNPAGLRQTSRASYYHDDDPNRYFPDPGADGSRPPRVQELIDGRIFDAFEESADALVDLHTAQVGSIPFVIRDRVLYGSERTESEANQLADELERLVDAYDFPVVNEYAAEEYVEQNLQRSTAGWALNNAGIPAFTVELGGFEVVEEDTSEKGVIGLMNVMRELDMLPGDPEPTDLSAPVDFPVKRAVHPHTDTAGIVRHRVEAGDTFEKGDVIADIVTPHGDSKTRVESDHDGYVVGRYHGVSAYENDPVTSLAVRDDGDLVVTRDQE</sequence>
<dbReference type="InterPro" id="IPR043795">
    <property type="entry name" value="N-alpha-Ac-DABA-like"/>
</dbReference>
<evidence type="ECO:0000313" key="8">
    <source>
        <dbReference type="Proteomes" id="UP001501729"/>
    </source>
</evidence>
<dbReference type="GeneID" id="68611805"/>
<dbReference type="Gene3D" id="3.40.630.10">
    <property type="entry name" value="Zn peptidases"/>
    <property type="match status" value="1"/>
</dbReference>
<dbReference type="Pfam" id="PF24827">
    <property type="entry name" value="AstE_AspA_cat"/>
    <property type="match status" value="1"/>
</dbReference>
<keyword evidence="8" id="KW-1185">Reference proteome</keyword>
<evidence type="ECO:0000256" key="3">
    <source>
        <dbReference type="ARBA" id="ARBA00022801"/>
    </source>
</evidence>
<dbReference type="AlphaFoldDB" id="A0AAV3UEQ6"/>
<keyword evidence="4" id="KW-0862">Zinc</keyword>
<dbReference type="CDD" id="cd06251">
    <property type="entry name" value="M14_ASTE_ASPA-like"/>
    <property type="match status" value="1"/>
</dbReference>
<dbReference type="RefSeq" id="WP_227776018.1">
    <property type="nucleotide sequence ID" value="NZ_BAABKX010000001.1"/>
</dbReference>
<reference evidence="7 8" key="1">
    <citation type="journal article" date="2019" name="Int. J. Syst. Evol. Microbiol.">
        <title>The Global Catalogue of Microorganisms (GCM) 10K type strain sequencing project: providing services to taxonomists for standard genome sequencing and annotation.</title>
        <authorList>
            <consortium name="The Broad Institute Genomics Platform"/>
            <consortium name="The Broad Institute Genome Sequencing Center for Infectious Disease"/>
            <person name="Wu L."/>
            <person name="Ma J."/>
        </authorList>
    </citation>
    <scope>NUCLEOTIDE SEQUENCE [LARGE SCALE GENOMIC DNA]</scope>
    <source>
        <strain evidence="7 8">JCM 17504</strain>
    </source>
</reference>
<dbReference type="SUPFAM" id="SSF53187">
    <property type="entry name" value="Zn-dependent exopeptidases"/>
    <property type="match status" value="1"/>
</dbReference>
<dbReference type="InterPro" id="IPR055438">
    <property type="entry name" value="AstE_AspA_cat"/>
</dbReference>
<feature type="domain" description="Succinylglutamate desuccinylase/Aspartoacylase catalytic" evidence="6">
    <location>
        <begin position="41"/>
        <end position="246"/>
    </location>
</feature>
<dbReference type="InterPro" id="IPR053138">
    <property type="entry name" value="N-alpha-Ac-DABA_deacetylase"/>
</dbReference>
<name>A0AAV3UEQ6_9EURY</name>
<dbReference type="GO" id="GO:0016788">
    <property type="term" value="F:hydrolase activity, acting on ester bonds"/>
    <property type="evidence" value="ECO:0007669"/>
    <property type="project" value="InterPro"/>
</dbReference>
<evidence type="ECO:0000259" key="6">
    <source>
        <dbReference type="Pfam" id="PF24827"/>
    </source>
</evidence>
<evidence type="ECO:0000256" key="1">
    <source>
        <dbReference type="ARBA" id="ARBA00001947"/>
    </source>
</evidence>
<evidence type="ECO:0000313" key="7">
    <source>
        <dbReference type="EMBL" id="GAA5044999.1"/>
    </source>
</evidence>
<feature type="region of interest" description="Disordered" evidence="5">
    <location>
        <begin position="92"/>
        <end position="117"/>
    </location>
</feature>
<keyword evidence="3" id="KW-0378">Hydrolase</keyword>
<dbReference type="GO" id="GO:0016811">
    <property type="term" value="F:hydrolase activity, acting on carbon-nitrogen (but not peptide) bonds, in linear amides"/>
    <property type="evidence" value="ECO:0007669"/>
    <property type="project" value="InterPro"/>
</dbReference>
<evidence type="ECO:0000256" key="4">
    <source>
        <dbReference type="ARBA" id="ARBA00022833"/>
    </source>
</evidence>
<proteinExistence type="predicted"/>
<dbReference type="Proteomes" id="UP001501729">
    <property type="component" value="Unassembled WGS sequence"/>
</dbReference>
<dbReference type="GO" id="GO:0046872">
    <property type="term" value="F:metal ion binding"/>
    <property type="evidence" value="ECO:0007669"/>
    <property type="project" value="UniProtKB-KW"/>
</dbReference>
<accession>A0AAV3UEQ6</accession>